<feature type="transmembrane region" description="Helical" evidence="7">
    <location>
        <begin position="256"/>
        <end position="277"/>
    </location>
</feature>
<keyword evidence="4 7" id="KW-0812">Transmembrane</keyword>
<dbReference type="CDD" id="cd06261">
    <property type="entry name" value="TM_PBP2"/>
    <property type="match status" value="1"/>
</dbReference>
<feature type="transmembrane region" description="Helical" evidence="7">
    <location>
        <begin position="198"/>
        <end position="220"/>
    </location>
</feature>
<reference evidence="9 10" key="1">
    <citation type="submission" date="2018-03" db="EMBL/GenBank/DDBJ databases">
        <title>Novel Streptomyces sp. from soil.</title>
        <authorList>
            <person name="Tan G.Y.A."/>
            <person name="Lee Z.Y."/>
        </authorList>
    </citation>
    <scope>NUCLEOTIDE SEQUENCE [LARGE SCALE GENOMIC DNA]</scope>
    <source>
        <strain evidence="9 10">ST5x</strain>
    </source>
</reference>
<evidence type="ECO:0000256" key="2">
    <source>
        <dbReference type="ARBA" id="ARBA00022448"/>
    </source>
</evidence>
<feature type="transmembrane region" description="Helical" evidence="7">
    <location>
        <begin position="121"/>
        <end position="142"/>
    </location>
</feature>
<comment type="subcellular location">
    <subcellularLocation>
        <location evidence="1 7">Cell membrane</location>
        <topology evidence="1 7">Multi-pass membrane protein</topology>
    </subcellularLocation>
</comment>
<feature type="transmembrane region" description="Helical" evidence="7">
    <location>
        <begin position="154"/>
        <end position="177"/>
    </location>
</feature>
<dbReference type="AlphaFoldDB" id="A0A2S9PZA6"/>
<dbReference type="Proteomes" id="UP000239322">
    <property type="component" value="Unassembled WGS sequence"/>
</dbReference>
<evidence type="ECO:0000313" key="10">
    <source>
        <dbReference type="Proteomes" id="UP000239322"/>
    </source>
</evidence>
<dbReference type="SUPFAM" id="SSF161098">
    <property type="entry name" value="MetI-like"/>
    <property type="match status" value="1"/>
</dbReference>
<dbReference type="GO" id="GO:0005886">
    <property type="term" value="C:plasma membrane"/>
    <property type="evidence" value="ECO:0007669"/>
    <property type="project" value="UniProtKB-SubCell"/>
</dbReference>
<evidence type="ECO:0000256" key="5">
    <source>
        <dbReference type="ARBA" id="ARBA00022989"/>
    </source>
</evidence>
<keyword evidence="3" id="KW-1003">Cell membrane</keyword>
<name>A0A2S9PZA6_9ACTN</name>
<evidence type="ECO:0000256" key="1">
    <source>
        <dbReference type="ARBA" id="ARBA00004651"/>
    </source>
</evidence>
<dbReference type="RefSeq" id="WP_105868112.1">
    <property type="nucleotide sequence ID" value="NZ_PVLV01000099.1"/>
</dbReference>
<dbReference type="PANTHER" id="PTHR32243:SF18">
    <property type="entry name" value="INNER MEMBRANE ABC TRANSPORTER PERMEASE PROTEIN YCJP"/>
    <property type="match status" value="1"/>
</dbReference>
<evidence type="ECO:0000259" key="8">
    <source>
        <dbReference type="PROSITE" id="PS50928"/>
    </source>
</evidence>
<dbReference type="Gene3D" id="1.10.3720.10">
    <property type="entry name" value="MetI-like"/>
    <property type="match status" value="1"/>
</dbReference>
<comment type="caution">
    <text evidence="9">The sequence shown here is derived from an EMBL/GenBank/DDBJ whole genome shotgun (WGS) entry which is preliminary data.</text>
</comment>
<sequence>MSTSTAPSPSTETPELRPDRKKSRWHYDVIGLVTAVVMAFPVYWLIVSALRPNNEIRSYDQTLWPSSITFDNFTRAVKQPNFETAIQSSLIVSVTAVVGGMIIATLAALAIGRFRFYGRKALLMVLILVQMLPPTAMLIPIYAQLNAMGGLDEYWGLIVVYLVSTLPFAVVMIRGFVVNIPVELEESAMVDGCTRMGAFVRVVFPLLAPGLAAASIFALVNAWNEYLFAYILINDDSKYTLNVWLMTFTTERGTDYGALMAASTMIALPVVVFFMIIQKKMAAGLTSGAVKG</sequence>
<organism evidence="9 10">
    <name type="scientific">Streptomyces solincola</name>
    <dbReference type="NCBI Taxonomy" id="2100817"/>
    <lineage>
        <taxon>Bacteria</taxon>
        <taxon>Bacillati</taxon>
        <taxon>Actinomycetota</taxon>
        <taxon>Actinomycetes</taxon>
        <taxon>Kitasatosporales</taxon>
        <taxon>Streptomycetaceae</taxon>
        <taxon>Streptomyces</taxon>
    </lineage>
</organism>
<accession>A0A2S9PZA6</accession>
<dbReference type="GO" id="GO:0055085">
    <property type="term" value="P:transmembrane transport"/>
    <property type="evidence" value="ECO:0007669"/>
    <property type="project" value="InterPro"/>
</dbReference>
<dbReference type="Pfam" id="PF00528">
    <property type="entry name" value="BPD_transp_1"/>
    <property type="match status" value="1"/>
</dbReference>
<feature type="domain" description="ABC transmembrane type-1" evidence="8">
    <location>
        <begin position="86"/>
        <end position="277"/>
    </location>
</feature>
<dbReference type="InterPro" id="IPR035906">
    <property type="entry name" value="MetI-like_sf"/>
</dbReference>
<evidence type="ECO:0000256" key="4">
    <source>
        <dbReference type="ARBA" id="ARBA00022692"/>
    </source>
</evidence>
<feature type="transmembrane region" description="Helical" evidence="7">
    <location>
        <begin position="90"/>
        <end position="109"/>
    </location>
</feature>
<dbReference type="InterPro" id="IPR000515">
    <property type="entry name" value="MetI-like"/>
</dbReference>
<proteinExistence type="inferred from homology"/>
<dbReference type="EMBL" id="PVLV01000099">
    <property type="protein sequence ID" value="PRH79760.1"/>
    <property type="molecule type" value="Genomic_DNA"/>
</dbReference>
<keyword evidence="6 7" id="KW-0472">Membrane</keyword>
<dbReference type="PANTHER" id="PTHR32243">
    <property type="entry name" value="MALTOSE TRANSPORT SYSTEM PERMEASE-RELATED"/>
    <property type="match status" value="1"/>
</dbReference>
<keyword evidence="2 7" id="KW-0813">Transport</keyword>
<evidence type="ECO:0000256" key="3">
    <source>
        <dbReference type="ARBA" id="ARBA00022475"/>
    </source>
</evidence>
<evidence type="ECO:0000256" key="7">
    <source>
        <dbReference type="RuleBase" id="RU363032"/>
    </source>
</evidence>
<dbReference type="PROSITE" id="PS50928">
    <property type="entry name" value="ABC_TM1"/>
    <property type="match status" value="1"/>
</dbReference>
<gene>
    <name evidence="9" type="ORF">C6N75_07765</name>
</gene>
<evidence type="ECO:0000313" key="9">
    <source>
        <dbReference type="EMBL" id="PRH79760.1"/>
    </source>
</evidence>
<comment type="similarity">
    <text evidence="7">Belongs to the binding-protein-dependent transport system permease family.</text>
</comment>
<dbReference type="InterPro" id="IPR050901">
    <property type="entry name" value="BP-dep_ABC_trans_perm"/>
</dbReference>
<protein>
    <submittedName>
        <fullName evidence="9">Sugar ABC transporter permease</fullName>
    </submittedName>
</protein>
<keyword evidence="10" id="KW-1185">Reference proteome</keyword>
<keyword evidence="5 7" id="KW-1133">Transmembrane helix</keyword>
<evidence type="ECO:0000256" key="6">
    <source>
        <dbReference type="ARBA" id="ARBA00023136"/>
    </source>
</evidence>
<feature type="transmembrane region" description="Helical" evidence="7">
    <location>
        <begin position="25"/>
        <end position="46"/>
    </location>
</feature>
<dbReference type="OrthoDB" id="9794684at2"/>